<dbReference type="Gene3D" id="1.10.260.40">
    <property type="entry name" value="lambda repressor-like DNA-binding domains"/>
    <property type="match status" value="1"/>
</dbReference>
<dbReference type="GO" id="GO:0003677">
    <property type="term" value="F:DNA binding"/>
    <property type="evidence" value="ECO:0007669"/>
    <property type="project" value="InterPro"/>
</dbReference>
<protein>
    <recommendedName>
        <fullName evidence="1">HTH cro/C1-type domain-containing protein</fullName>
    </recommendedName>
</protein>
<organism evidence="2 3">
    <name type="scientific">Fictibacillus arsenicus</name>
    <dbReference type="NCBI Taxonomy" id="255247"/>
    <lineage>
        <taxon>Bacteria</taxon>
        <taxon>Bacillati</taxon>
        <taxon>Bacillota</taxon>
        <taxon>Bacilli</taxon>
        <taxon>Bacillales</taxon>
        <taxon>Fictibacillaceae</taxon>
        <taxon>Fictibacillus</taxon>
    </lineage>
</organism>
<evidence type="ECO:0000313" key="3">
    <source>
        <dbReference type="Proteomes" id="UP000188597"/>
    </source>
</evidence>
<feature type="domain" description="HTH cro/C1-type" evidence="1">
    <location>
        <begin position="33"/>
        <end position="76"/>
    </location>
</feature>
<dbReference type="InterPro" id="IPR010982">
    <property type="entry name" value="Lambda_DNA-bd_dom_sf"/>
</dbReference>
<proteinExistence type="predicted"/>
<name>A0A1V3G686_9BACL</name>
<gene>
    <name evidence="2" type="ORF">UN64_15885</name>
</gene>
<accession>A0A1V3G686</accession>
<dbReference type="AlphaFoldDB" id="A0A1V3G686"/>
<dbReference type="CDD" id="cd00093">
    <property type="entry name" value="HTH_XRE"/>
    <property type="match status" value="1"/>
</dbReference>
<evidence type="ECO:0000259" key="1">
    <source>
        <dbReference type="PROSITE" id="PS50943"/>
    </source>
</evidence>
<sequence>MPREPFDLRNSKNDYRLTGDILLLYRYHTGQQQNELAEEIGLSSHMVCAVENGLRKFSPATEKKVIEKLGLTRSKLNLLYAIRSTFEAIDYV</sequence>
<dbReference type="RefSeq" id="WP_077364521.1">
    <property type="nucleotide sequence ID" value="NZ_MQMF01000003.1"/>
</dbReference>
<evidence type="ECO:0000313" key="2">
    <source>
        <dbReference type="EMBL" id="OOE10824.1"/>
    </source>
</evidence>
<reference evidence="2 3" key="1">
    <citation type="submission" date="2016-11" db="EMBL/GenBank/DDBJ databases">
        <authorList>
            <person name="Jaros S."/>
            <person name="Januszkiewicz K."/>
            <person name="Wedrychowicz H."/>
        </authorList>
    </citation>
    <scope>NUCLEOTIDE SEQUENCE [LARGE SCALE GENOMIC DNA]</scope>
    <source>
        <strain evidence="2 3">Con a/3</strain>
    </source>
</reference>
<comment type="caution">
    <text evidence="2">The sequence shown here is derived from an EMBL/GenBank/DDBJ whole genome shotgun (WGS) entry which is preliminary data.</text>
</comment>
<dbReference type="Proteomes" id="UP000188597">
    <property type="component" value="Unassembled WGS sequence"/>
</dbReference>
<dbReference type="SUPFAM" id="SSF47413">
    <property type="entry name" value="lambda repressor-like DNA-binding domains"/>
    <property type="match status" value="1"/>
</dbReference>
<dbReference type="EMBL" id="MQMF01000003">
    <property type="protein sequence ID" value="OOE10824.1"/>
    <property type="molecule type" value="Genomic_DNA"/>
</dbReference>
<dbReference type="PROSITE" id="PS50943">
    <property type="entry name" value="HTH_CROC1"/>
    <property type="match status" value="1"/>
</dbReference>
<dbReference type="OrthoDB" id="2067012at2"/>
<dbReference type="InterPro" id="IPR001387">
    <property type="entry name" value="Cro/C1-type_HTH"/>
</dbReference>